<dbReference type="InterPro" id="IPR038670">
    <property type="entry name" value="HslJ-like_sf"/>
</dbReference>
<evidence type="ECO:0000313" key="4">
    <source>
        <dbReference type="Proteomes" id="UP001431313"/>
    </source>
</evidence>
<reference evidence="3" key="1">
    <citation type="submission" date="2022-08" db="EMBL/GenBank/DDBJ databases">
        <authorList>
            <person name="Somphong A."/>
            <person name="Phongsopitanun W."/>
        </authorList>
    </citation>
    <scope>NUCLEOTIDE SEQUENCE</scope>
    <source>
        <strain evidence="3">LP05-1</strain>
    </source>
</reference>
<protein>
    <submittedName>
        <fullName evidence="3">META domain-containing protein</fullName>
    </submittedName>
</protein>
<dbReference type="InterPro" id="IPR005184">
    <property type="entry name" value="DUF306_Meta_HslJ"/>
</dbReference>
<evidence type="ECO:0000256" key="1">
    <source>
        <dbReference type="SAM" id="SignalP"/>
    </source>
</evidence>
<feature type="domain" description="DUF306" evidence="2">
    <location>
        <begin position="160"/>
        <end position="273"/>
    </location>
</feature>
<comment type="caution">
    <text evidence="3">The sequence shown here is derived from an EMBL/GenBank/DDBJ whole genome shotgun (WGS) entry which is preliminary data.</text>
</comment>
<accession>A0ABT2CN54</accession>
<dbReference type="EMBL" id="JANUGQ010000027">
    <property type="protein sequence ID" value="MCS0638855.1"/>
    <property type="molecule type" value="Genomic_DNA"/>
</dbReference>
<feature type="domain" description="DUF306" evidence="2">
    <location>
        <begin position="45"/>
        <end position="154"/>
    </location>
</feature>
<organism evidence="3 4">
    <name type="scientific">Streptomyces pyxinae</name>
    <dbReference type="NCBI Taxonomy" id="2970734"/>
    <lineage>
        <taxon>Bacteria</taxon>
        <taxon>Bacillati</taxon>
        <taxon>Actinomycetota</taxon>
        <taxon>Actinomycetes</taxon>
        <taxon>Kitasatosporales</taxon>
        <taxon>Streptomycetaceae</taxon>
        <taxon>Streptomyces</taxon>
    </lineage>
</organism>
<dbReference type="PROSITE" id="PS51257">
    <property type="entry name" value="PROKAR_LIPOPROTEIN"/>
    <property type="match status" value="1"/>
</dbReference>
<dbReference type="PANTHER" id="PTHR35535:SF2">
    <property type="entry name" value="DUF306 DOMAIN-CONTAINING PROTEIN"/>
    <property type="match status" value="1"/>
</dbReference>
<dbReference type="Gene3D" id="2.40.128.270">
    <property type="match status" value="2"/>
</dbReference>
<name>A0ABT2CN54_9ACTN</name>
<gene>
    <name evidence="3" type="ORF">NX801_25015</name>
</gene>
<feature type="chain" id="PRO_5047490292" evidence="1">
    <location>
        <begin position="30"/>
        <end position="290"/>
    </location>
</feature>
<feature type="signal peptide" evidence="1">
    <location>
        <begin position="1"/>
        <end position="29"/>
    </location>
</feature>
<keyword evidence="4" id="KW-1185">Reference proteome</keyword>
<evidence type="ECO:0000313" key="3">
    <source>
        <dbReference type="EMBL" id="MCS0638855.1"/>
    </source>
</evidence>
<proteinExistence type="predicted"/>
<keyword evidence="1" id="KW-0732">Signal</keyword>
<dbReference type="Pfam" id="PF03724">
    <property type="entry name" value="META"/>
    <property type="match status" value="2"/>
</dbReference>
<dbReference type="PANTHER" id="PTHR35535">
    <property type="entry name" value="HEAT SHOCK PROTEIN HSLJ"/>
    <property type="match status" value="1"/>
</dbReference>
<dbReference type="RefSeq" id="WP_258790163.1">
    <property type="nucleotide sequence ID" value="NZ_JANUGQ010000027.1"/>
</dbReference>
<sequence length="290" mass="29530">MQTTTRTQLAAATTLAASLLVLTACGTEATPGGGGGRTVAADPEVAGVHWSVESVTADGRKTTVPPGAYLRIDPKTDRAEGDLGCNRFSAGATVKGDTVTLSKPTSTLLSCTSPDGKRGEAEQALRTVLNGPLTARVAAGKLTLTGKGGDTVRLFDAPPAKLVGPTWEITSRYPGTPAPGKAKLVFGKDGTVRGTLGCNRFSATFTTPEPATKAAPEPSGGTTEGALVITRPVTTRMLCQGAAGETEKELLKVLKGGLSYRIDHRKLVLRTSGDSAPGGNAGLTAYPVGG</sequence>
<dbReference type="InterPro" id="IPR053147">
    <property type="entry name" value="Hsp_HslJ-like"/>
</dbReference>
<evidence type="ECO:0000259" key="2">
    <source>
        <dbReference type="Pfam" id="PF03724"/>
    </source>
</evidence>
<dbReference type="Proteomes" id="UP001431313">
    <property type="component" value="Unassembled WGS sequence"/>
</dbReference>